<dbReference type="AlphaFoldDB" id="A0A6A4I018"/>
<proteinExistence type="predicted"/>
<organism evidence="1 2">
    <name type="scientific">Gymnopus androsaceus JB14</name>
    <dbReference type="NCBI Taxonomy" id="1447944"/>
    <lineage>
        <taxon>Eukaryota</taxon>
        <taxon>Fungi</taxon>
        <taxon>Dikarya</taxon>
        <taxon>Basidiomycota</taxon>
        <taxon>Agaricomycotina</taxon>
        <taxon>Agaricomycetes</taxon>
        <taxon>Agaricomycetidae</taxon>
        <taxon>Agaricales</taxon>
        <taxon>Marasmiineae</taxon>
        <taxon>Omphalotaceae</taxon>
        <taxon>Gymnopus</taxon>
    </lineage>
</organism>
<dbReference type="Proteomes" id="UP000799118">
    <property type="component" value="Unassembled WGS sequence"/>
</dbReference>
<protein>
    <submittedName>
        <fullName evidence="1">Uncharacterized protein</fullName>
    </submittedName>
</protein>
<keyword evidence="2" id="KW-1185">Reference proteome</keyword>
<sequence length="89" mass="10367">MQSKLPYCPFKIEVGEALIQCVEHIEDLIPSVVQLLREMSAEKAEKRPSTREAVNQLNSEKFHRRFFRLHLKKNSTLSRNNTAKGYTVH</sequence>
<accession>A0A6A4I018</accession>
<evidence type="ECO:0000313" key="2">
    <source>
        <dbReference type="Proteomes" id="UP000799118"/>
    </source>
</evidence>
<reference evidence="1" key="1">
    <citation type="journal article" date="2019" name="Environ. Microbiol.">
        <title>Fungal ecological strategies reflected in gene transcription - a case study of two litter decomposers.</title>
        <authorList>
            <person name="Barbi F."/>
            <person name="Kohler A."/>
            <person name="Barry K."/>
            <person name="Baskaran P."/>
            <person name="Daum C."/>
            <person name="Fauchery L."/>
            <person name="Ihrmark K."/>
            <person name="Kuo A."/>
            <person name="LaButti K."/>
            <person name="Lipzen A."/>
            <person name="Morin E."/>
            <person name="Grigoriev I.V."/>
            <person name="Henrissat B."/>
            <person name="Lindahl B."/>
            <person name="Martin F."/>
        </authorList>
    </citation>
    <scope>NUCLEOTIDE SEQUENCE</scope>
    <source>
        <strain evidence="1">JB14</strain>
    </source>
</reference>
<name>A0A6A4I018_9AGAR</name>
<evidence type="ECO:0000313" key="1">
    <source>
        <dbReference type="EMBL" id="KAE9403806.1"/>
    </source>
</evidence>
<dbReference type="EMBL" id="ML769422">
    <property type="protein sequence ID" value="KAE9403806.1"/>
    <property type="molecule type" value="Genomic_DNA"/>
</dbReference>
<gene>
    <name evidence="1" type="ORF">BT96DRAFT_990015</name>
</gene>
<dbReference type="OrthoDB" id="5987198at2759"/>